<dbReference type="Proteomes" id="UP000315295">
    <property type="component" value="Unassembled WGS sequence"/>
</dbReference>
<reference evidence="2 3" key="1">
    <citation type="journal article" date="2019" name="G3 (Bethesda)">
        <title>Sequencing of a Wild Apple (Malus baccata) Genome Unravels the Differences Between Cultivated and Wild Apple Species Regarding Disease Resistance and Cold Tolerance.</title>
        <authorList>
            <person name="Chen X."/>
        </authorList>
    </citation>
    <scope>NUCLEOTIDE SEQUENCE [LARGE SCALE GENOMIC DNA]</scope>
    <source>
        <strain evidence="3">cv. Shandingzi</strain>
        <tissue evidence="2">Leaves</tissue>
    </source>
</reference>
<dbReference type="AlphaFoldDB" id="A0A540NRF8"/>
<name>A0A540NRF8_MALBA</name>
<accession>A0A540NRF8</accession>
<proteinExistence type="predicted"/>
<protein>
    <submittedName>
        <fullName evidence="2">Uncharacterized protein</fullName>
    </submittedName>
</protein>
<organism evidence="2 3">
    <name type="scientific">Malus baccata</name>
    <name type="common">Siberian crab apple</name>
    <name type="synonym">Pyrus baccata</name>
    <dbReference type="NCBI Taxonomy" id="106549"/>
    <lineage>
        <taxon>Eukaryota</taxon>
        <taxon>Viridiplantae</taxon>
        <taxon>Streptophyta</taxon>
        <taxon>Embryophyta</taxon>
        <taxon>Tracheophyta</taxon>
        <taxon>Spermatophyta</taxon>
        <taxon>Magnoliopsida</taxon>
        <taxon>eudicotyledons</taxon>
        <taxon>Gunneridae</taxon>
        <taxon>Pentapetalae</taxon>
        <taxon>rosids</taxon>
        <taxon>fabids</taxon>
        <taxon>Rosales</taxon>
        <taxon>Rosaceae</taxon>
        <taxon>Amygdaloideae</taxon>
        <taxon>Maleae</taxon>
        <taxon>Malus</taxon>
    </lineage>
</organism>
<feature type="region of interest" description="Disordered" evidence="1">
    <location>
        <begin position="1"/>
        <end position="84"/>
    </location>
</feature>
<evidence type="ECO:0000313" key="2">
    <source>
        <dbReference type="EMBL" id="TQE13602.1"/>
    </source>
</evidence>
<feature type="compositionally biased region" description="Low complexity" evidence="1">
    <location>
        <begin position="67"/>
        <end position="80"/>
    </location>
</feature>
<evidence type="ECO:0000256" key="1">
    <source>
        <dbReference type="SAM" id="MobiDB-lite"/>
    </source>
</evidence>
<feature type="compositionally biased region" description="Basic residues" evidence="1">
    <location>
        <begin position="30"/>
        <end position="39"/>
    </location>
</feature>
<gene>
    <name evidence="2" type="ORF">C1H46_000609</name>
</gene>
<dbReference type="EMBL" id="VIEB01000009">
    <property type="protein sequence ID" value="TQE13602.1"/>
    <property type="molecule type" value="Genomic_DNA"/>
</dbReference>
<comment type="caution">
    <text evidence="2">The sequence shown here is derived from an EMBL/GenBank/DDBJ whole genome shotgun (WGS) entry which is preliminary data.</text>
</comment>
<sequence length="192" mass="22271">MDLDTGQDLQRLRLGQPPSRRRAPVAQPRWPRRHRRPRKNSAPTTSLEIYGSGYKARSATSPMGQTAIPAASSRSSASPAKMSRTRSSPITRFCLAAPRPVLHRIPSRKLFCFRSFQRLQEARQRVYENRAFQKLGTWRPFLSVFCGNVVYSERLRRLVQLWSALAGFRRIDGWERFFSATIYEILHYVFLD</sequence>
<keyword evidence="3" id="KW-1185">Reference proteome</keyword>
<evidence type="ECO:0000313" key="3">
    <source>
        <dbReference type="Proteomes" id="UP000315295"/>
    </source>
</evidence>